<feature type="signal peptide" evidence="2">
    <location>
        <begin position="1"/>
        <end position="16"/>
    </location>
</feature>
<name>A0AAW8DF45_9MICC</name>
<evidence type="ECO:0000313" key="3">
    <source>
        <dbReference type="EMBL" id="MDP9903288.1"/>
    </source>
</evidence>
<reference evidence="3 5" key="1">
    <citation type="submission" date="2023-07" db="EMBL/GenBank/DDBJ databases">
        <title>Sorghum-associated microbial communities from plants grown in Nebraska, USA.</title>
        <authorList>
            <person name="Schachtman D."/>
        </authorList>
    </citation>
    <scope>NUCLEOTIDE SEQUENCE</scope>
    <source>
        <strain evidence="3">DS1006</strain>
        <strain evidence="4 5">DS1016</strain>
    </source>
</reference>
<keyword evidence="1" id="KW-1133">Transmembrane helix</keyword>
<evidence type="ECO:0000313" key="5">
    <source>
        <dbReference type="Proteomes" id="UP001230951"/>
    </source>
</evidence>
<keyword evidence="2" id="KW-0732">Signal</keyword>
<dbReference type="AlphaFoldDB" id="A0AAW8DF45"/>
<dbReference type="Proteomes" id="UP001242995">
    <property type="component" value="Unassembled WGS sequence"/>
</dbReference>
<comment type="caution">
    <text evidence="3">The sequence shown here is derived from an EMBL/GenBank/DDBJ whole genome shotgun (WGS) entry which is preliminary data.</text>
</comment>
<evidence type="ECO:0000313" key="6">
    <source>
        <dbReference type="Proteomes" id="UP001242995"/>
    </source>
</evidence>
<keyword evidence="1" id="KW-0812">Transmembrane</keyword>
<sequence length="162" mass="16737">MAAMAAVMLCGGAAWADNSPGSGSGDDGSLQLNPNVITNSSVSASGTSEFPGVAELFIPVTAQRAHEKVALDAKQVDAARTLTFVPHPGAAFAYDYSTLRKGLFAGYRPSVIPAPHGDVSGNSGTFWLIGIGAAAVPLAAVGVWFGRRRAARLWSRHGVHAY</sequence>
<evidence type="ECO:0000256" key="1">
    <source>
        <dbReference type="SAM" id="Phobius"/>
    </source>
</evidence>
<protein>
    <submittedName>
        <fullName evidence="3">Uncharacterized protein</fullName>
    </submittedName>
</protein>
<dbReference type="Proteomes" id="UP001230951">
    <property type="component" value="Unassembled WGS sequence"/>
</dbReference>
<proteinExistence type="predicted"/>
<dbReference type="EMBL" id="JAUSRG010000001">
    <property type="protein sequence ID" value="MDP9903288.1"/>
    <property type="molecule type" value="Genomic_DNA"/>
</dbReference>
<evidence type="ECO:0000256" key="2">
    <source>
        <dbReference type="SAM" id="SignalP"/>
    </source>
</evidence>
<feature type="transmembrane region" description="Helical" evidence="1">
    <location>
        <begin position="126"/>
        <end position="146"/>
    </location>
</feature>
<dbReference type="RefSeq" id="WP_306958904.1">
    <property type="nucleotide sequence ID" value="NZ_JAUSRG010000001.1"/>
</dbReference>
<evidence type="ECO:0000313" key="4">
    <source>
        <dbReference type="EMBL" id="MDQ0180059.1"/>
    </source>
</evidence>
<keyword evidence="5" id="KW-1185">Reference proteome</keyword>
<organism evidence="3 6">
    <name type="scientific">Arthrobacter bambusae</name>
    <dbReference type="NCBI Taxonomy" id="1338426"/>
    <lineage>
        <taxon>Bacteria</taxon>
        <taxon>Bacillati</taxon>
        <taxon>Actinomycetota</taxon>
        <taxon>Actinomycetes</taxon>
        <taxon>Micrococcales</taxon>
        <taxon>Micrococcaceae</taxon>
        <taxon>Arthrobacter</taxon>
    </lineage>
</organism>
<keyword evidence="1" id="KW-0472">Membrane</keyword>
<dbReference type="EMBL" id="JAUSTF010000002">
    <property type="protein sequence ID" value="MDQ0180059.1"/>
    <property type="molecule type" value="Genomic_DNA"/>
</dbReference>
<accession>A0AAW8DF45</accession>
<gene>
    <name evidence="3" type="ORF">J2S90_000228</name>
    <name evidence="4" type="ORF">J2S93_001475</name>
</gene>
<feature type="chain" id="PRO_5043734478" evidence="2">
    <location>
        <begin position="17"/>
        <end position="162"/>
    </location>
</feature>